<feature type="compositionally biased region" description="Basic and acidic residues" evidence="1">
    <location>
        <begin position="124"/>
        <end position="134"/>
    </location>
</feature>
<name>A0A6J6RZ31_9ZZZZ</name>
<dbReference type="AlphaFoldDB" id="A0A6J6RZ31"/>
<proteinExistence type="predicted"/>
<feature type="compositionally biased region" description="Acidic residues" evidence="1">
    <location>
        <begin position="108"/>
        <end position="123"/>
    </location>
</feature>
<dbReference type="EMBL" id="CAEZXR010000352">
    <property type="protein sequence ID" value="CAB4727772.1"/>
    <property type="molecule type" value="Genomic_DNA"/>
</dbReference>
<accession>A0A6J6RZ31</accession>
<evidence type="ECO:0000313" key="2">
    <source>
        <dbReference type="EMBL" id="CAB4727772.1"/>
    </source>
</evidence>
<organism evidence="2">
    <name type="scientific">freshwater metagenome</name>
    <dbReference type="NCBI Taxonomy" id="449393"/>
    <lineage>
        <taxon>unclassified sequences</taxon>
        <taxon>metagenomes</taxon>
        <taxon>ecological metagenomes</taxon>
    </lineage>
</organism>
<feature type="region of interest" description="Disordered" evidence="1">
    <location>
        <begin position="90"/>
        <end position="134"/>
    </location>
</feature>
<reference evidence="2" key="1">
    <citation type="submission" date="2020-05" db="EMBL/GenBank/DDBJ databases">
        <authorList>
            <person name="Chiriac C."/>
            <person name="Salcher M."/>
            <person name="Ghai R."/>
            <person name="Kavagutti S V."/>
        </authorList>
    </citation>
    <scope>NUCLEOTIDE SEQUENCE</scope>
</reference>
<gene>
    <name evidence="2" type="ORF">UFOPK2579_02393</name>
</gene>
<sequence>MTPVPSRDYLERFSAALVSEIKAEMGRRSLSARGLASLLGENPQYVTSRIGAGNPRTKRRVEINVADLFAIAGALDLDPSDLMNAARAAASDELAGRRERHAKPDFSSFDDDADDEAARDEDTEPPRLGDDDQP</sequence>
<evidence type="ECO:0000256" key="1">
    <source>
        <dbReference type="SAM" id="MobiDB-lite"/>
    </source>
</evidence>
<protein>
    <submittedName>
        <fullName evidence="2">Unannotated protein</fullName>
    </submittedName>
</protein>